<accession>A0A0A0K655</accession>
<proteinExistence type="predicted"/>
<reference evidence="3" key="5">
    <citation type="submission" date="2014-10" db="EMBL/GenBank/DDBJ databases">
        <authorList>
            <person name="Huang S."/>
            <person name="Zhang Z."/>
            <person name="Lin K."/>
            <person name="Zhou Q."/>
        </authorList>
    </citation>
    <scope>NUCLEOTIDE SEQUENCE</scope>
</reference>
<protein>
    <recommendedName>
        <fullName evidence="5">DUF241 domain protein</fullName>
    </recommendedName>
</protein>
<dbReference type="STRING" id="3659.A0A0A0K655"/>
<dbReference type="EMBL" id="CM002928">
    <property type="protein sequence ID" value="KGN43313.1"/>
    <property type="molecule type" value="Genomic_DNA"/>
</dbReference>
<dbReference type="OMA" id="ECTHELR"/>
<sequence>MVGFPSTKSTKYHTRSNSLPSRPHPLFSQCDEHLTRLRDYESTPASSASSMSQQLSGLEDLHECVEKLLLVPSIQEAFVRHCGEKWVDELLDGSLRLLDMCSSAKDALIHTKECVRELRSTIRRRSEMTNEIKKYLASKKVVKRAIQKALDTNKSIERKSNTTVDGNDYDTTAMVSLLKEVEAISLRMFESLLFLISGKKTKTKSSWSILSVMNSKREVCPEVDAELNEFSNMDNALNSVVCQKTNKCKDTTQVSENVQKHLEKLDLGTQDLEQTTERLFRRLIKTRVSILNILSN</sequence>
<name>A0A0A0K655_CUCSA</name>
<dbReference type="PANTHER" id="PTHR33070">
    <property type="entry name" value="OS06G0725500 PROTEIN"/>
    <property type="match status" value="1"/>
</dbReference>
<dbReference type="eggNOG" id="ENOG502S2R1">
    <property type="taxonomic scope" value="Eukaryota"/>
</dbReference>
<dbReference type="GO" id="GO:0048364">
    <property type="term" value="P:root development"/>
    <property type="evidence" value="ECO:0007669"/>
    <property type="project" value="InterPro"/>
</dbReference>
<evidence type="ECO:0000256" key="1">
    <source>
        <dbReference type="SAM" id="MobiDB-lite"/>
    </source>
</evidence>
<keyword evidence="4" id="KW-1185">Reference proteome</keyword>
<evidence type="ECO:0008006" key="5">
    <source>
        <dbReference type="Google" id="ProtNLM"/>
    </source>
</evidence>
<feature type="region of interest" description="Disordered" evidence="1">
    <location>
        <begin position="1"/>
        <end position="24"/>
    </location>
</feature>
<dbReference type="PANTHER" id="PTHR33070:SF129">
    <property type="entry name" value="DUF241 DOMAIN PROTEIN"/>
    <property type="match status" value="1"/>
</dbReference>
<dbReference type="Proteomes" id="UP000029981">
    <property type="component" value="Chromosome 7"/>
</dbReference>
<gene>
    <name evidence="2" type="ORF">Csa_7G021910</name>
    <name evidence="3" type="ORF">Csa_7G022920</name>
</gene>
<dbReference type="Gramene" id="KGN43316">
    <property type="protein sequence ID" value="KGN43316"/>
    <property type="gene ID" value="Csa_7G022920"/>
</dbReference>
<dbReference type="Gramene" id="KGN43313">
    <property type="protein sequence ID" value="KGN43313"/>
    <property type="gene ID" value="Csa_7G021910"/>
</dbReference>
<dbReference type="GO" id="GO:0048367">
    <property type="term" value="P:shoot system development"/>
    <property type="evidence" value="ECO:0007669"/>
    <property type="project" value="InterPro"/>
</dbReference>
<dbReference type="OrthoDB" id="1701699at2759"/>
<dbReference type="EMBL" id="CM002928">
    <property type="protein sequence ID" value="KGN43316.1"/>
    <property type="molecule type" value="Genomic_DNA"/>
</dbReference>
<organism evidence="3 4">
    <name type="scientific">Cucumis sativus</name>
    <name type="common">Cucumber</name>
    <dbReference type="NCBI Taxonomy" id="3659"/>
    <lineage>
        <taxon>Eukaryota</taxon>
        <taxon>Viridiplantae</taxon>
        <taxon>Streptophyta</taxon>
        <taxon>Embryophyta</taxon>
        <taxon>Tracheophyta</taxon>
        <taxon>Spermatophyta</taxon>
        <taxon>Magnoliopsida</taxon>
        <taxon>eudicotyledons</taxon>
        <taxon>Gunneridae</taxon>
        <taxon>Pentapetalae</taxon>
        <taxon>rosids</taxon>
        <taxon>fabids</taxon>
        <taxon>Cucurbitales</taxon>
        <taxon>Cucurbitaceae</taxon>
        <taxon>Benincaseae</taxon>
        <taxon>Cucumis</taxon>
    </lineage>
</organism>
<evidence type="ECO:0000313" key="3">
    <source>
        <dbReference type="EMBL" id="KGN43316.1"/>
    </source>
</evidence>
<dbReference type="AlphaFoldDB" id="A0A0A0K655"/>
<reference evidence="3" key="2">
    <citation type="journal article" date="2009" name="PLoS ONE">
        <title>An integrated genetic and cytogenetic map of the cucumber genome.</title>
        <authorList>
            <person name="Ren Y."/>
            <person name="Zhang Z."/>
            <person name="Liu J."/>
            <person name="Staub J.E."/>
            <person name="Han Y."/>
            <person name="Cheng Z."/>
            <person name="Li X."/>
            <person name="Lu J."/>
            <person name="Miao H."/>
            <person name="Kang H."/>
            <person name="Xie B."/>
            <person name="Gu X."/>
            <person name="Wang X."/>
            <person name="Du Y."/>
            <person name="Jin W."/>
            <person name="Huang S."/>
        </authorList>
    </citation>
    <scope>NUCLEOTIDE SEQUENCE [LARGE SCALE GENOMIC DNA]</scope>
</reference>
<dbReference type="Pfam" id="PF03087">
    <property type="entry name" value="BPS1"/>
    <property type="match status" value="1"/>
</dbReference>
<evidence type="ECO:0000313" key="4">
    <source>
        <dbReference type="Proteomes" id="UP000029981"/>
    </source>
</evidence>
<reference evidence="3 4" key="1">
    <citation type="journal article" date="2009" name="Nat. Genet.">
        <title>The genome of the cucumber, Cucumis sativus L.</title>
        <authorList>
            <person name="Huang S."/>
            <person name="Li R."/>
            <person name="Zhang Z."/>
            <person name="Li L."/>
            <person name="Gu X."/>
            <person name="Fan W."/>
            <person name="Lucas W.J."/>
            <person name="Wang X."/>
            <person name="Xie B."/>
            <person name="Ni P."/>
            <person name="Ren Y."/>
            <person name="Zhu H."/>
            <person name="Li J."/>
            <person name="Lin K."/>
            <person name="Jin W."/>
            <person name="Fei Z."/>
            <person name="Li G."/>
            <person name="Staub J."/>
            <person name="Kilian A."/>
            <person name="van der Vossen E.A."/>
            <person name="Wu Y."/>
            <person name="Guo J."/>
            <person name="He J."/>
            <person name="Jia Z."/>
            <person name="Ren Y."/>
            <person name="Tian G."/>
            <person name="Lu Y."/>
            <person name="Ruan J."/>
            <person name="Qian W."/>
            <person name="Wang M."/>
            <person name="Huang Q."/>
            <person name="Li B."/>
            <person name="Xuan Z."/>
            <person name="Cao J."/>
            <person name="Asan"/>
            <person name="Wu Z."/>
            <person name="Zhang J."/>
            <person name="Cai Q."/>
            <person name="Bai Y."/>
            <person name="Zhao B."/>
            <person name="Han Y."/>
            <person name="Li Y."/>
            <person name="Li X."/>
            <person name="Wang S."/>
            <person name="Shi Q."/>
            <person name="Liu S."/>
            <person name="Cho W.K."/>
            <person name="Kim J.Y."/>
            <person name="Xu Y."/>
            <person name="Heller-Uszynska K."/>
            <person name="Miao H."/>
            <person name="Cheng Z."/>
            <person name="Zhang S."/>
            <person name="Wu J."/>
            <person name="Yang Y."/>
            <person name="Kang H."/>
            <person name="Li M."/>
            <person name="Liang H."/>
            <person name="Ren X."/>
            <person name="Shi Z."/>
            <person name="Wen M."/>
            <person name="Jian M."/>
            <person name="Yang H."/>
            <person name="Zhang G."/>
            <person name="Yang Z."/>
            <person name="Chen R."/>
            <person name="Liu S."/>
            <person name="Li J."/>
            <person name="Ma L."/>
            <person name="Liu H."/>
            <person name="Zhou Y."/>
            <person name="Zhao J."/>
            <person name="Fang X."/>
            <person name="Li G."/>
            <person name="Fang L."/>
            <person name="Li Y."/>
            <person name="Liu D."/>
            <person name="Zheng H."/>
            <person name="Zhang Y."/>
            <person name="Qin N."/>
            <person name="Li Z."/>
            <person name="Yang G."/>
            <person name="Yang S."/>
            <person name="Bolund L."/>
            <person name="Kristiansen K."/>
            <person name="Zheng H."/>
            <person name="Li S."/>
            <person name="Zhang X."/>
            <person name="Yang H."/>
            <person name="Wang J."/>
            <person name="Sun R."/>
            <person name="Zhang B."/>
            <person name="Jiang S."/>
            <person name="Wang J."/>
            <person name="Du Y."/>
            <person name="Li S."/>
        </authorList>
    </citation>
    <scope>NUCLEOTIDE SEQUENCE [LARGE SCALE GENOMIC DNA]</scope>
    <source>
        <strain evidence="4">cv. 9930</strain>
    </source>
</reference>
<reference evidence="3" key="4">
    <citation type="journal article" date="2011" name="BMC Genomics">
        <title>RNA-Seq improves annotation of protein-coding genes in the cucumber genome.</title>
        <authorList>
            <person name="Li Z."/>
            <person name="Zhang Z."/>
            <person name="Yan P."/>
            <person name="Huang S."/>
            <person name="Fei Z."/>
            <person name="Lin K."/>
        </authorList>
    </citation>
    <scope>NUCLEOTIDE SEQUENCE [LARGE SCALE GENOMIC DNA]</scope>
</reference>
<reference evidence="3" key="3">
    <citation type="journal article" date="2010" name="BMC Genomics">
        <title>Transcriptome sequencing and comparative analysis of cucumber flowers with different sex types.</title>
        <authorList>
            <person name="Guo S."/>
            <person name="Zheng Y."/>
            <person name="Joung J.G."/>
            <person name="Liu S."/>
            <person name="Zhang Z."/>
            <person name="Crasta O.R."/>
            <person name="Sobral B.W."/>
            <person name="Xu Y."/>
            <person name="Huang S."/>
            <person name="Fei Z."/>
        </authorList>
    </citation>
    <scope>NUCLEOTIDE SEQUENCE [LARGE SCALE GENOMIC DNA]</scope>
</reference>
<evidence type="ECO:0000313" key="2">
    <source>
        <dbReference type="EMBL" id="KGN43313.1"/>
    </source>
</evidence>
<dbReference type="InterPro" id="IPR004320">
    <property type="entry name" value="BPS1_pln"/>
</dbReference>